<evidence type="ECO:0000313" key="3">
    <source>
        <dbReference type="Proteomes" id="UP000220158"/>
    </source>
</evidence>
<dbReference type="GeneID" id="39734006"/>
<reference evidence="2 3" key="1">
    <citation type="submission" date="2015-04" db="EMBL/GenBank/DDBJ databases">
        <authorList>
            <consortium name="Pathogen Informatics"/>
        </authorList>
    </citation>
    <scope>NUCLEOTIDE SEQUENCE [LARGE SCALE GENOMIC DNA]</scope>
    <source>
        <strain evidence="2 3">SGS1</strain>
    </source>
</reference>
<name>A0A1J1GKI6_PLARL</name>
<accession>A0A1J1GKI6</accession>
<dbReference type="RefSeq" id="XP_028531282.1">
    <property type="nucleotide sequence ID" value="XM_028677001.1"/>
</dbReference>
<proteinExistence type="predicted"/>
<dbReference type="VEuPathDB" id="PlasmoDB:PRELSG_0008900"/>
<dbReference type="EMBL" id="CVMU01000401">
    <property type="protein sequence ID" value="CRG85356.1"/>
    <property type="molecule type" value="Genomic_DNA"/>
</dbReference>
<protein>
    <submittedName>
        <fullName evidence="2">Uncharacterized protein</fullName>
    </submittedName>
</protein>
<evidence type="ECO:0000313" key="2">
    <source>
        <dbReference type="EMBL" id="CRG85356.1"/>
    </source>
</evidence>
<dbReference type="OrthoDB" id="16066at2759"/>
<dbReference type="KEGG" id="prel:PRELSG_0008900"/>
<keyword evidence="3" id="KW-1185">Reference proteome</keyword>
<evidence type="ECO:0000256" key="1">
    <source>
        <dbReference type="SAM" id="Coils"/>
    </source>
</evidence>
<organism evidence="2 3">
    <name type="scientific">Plasmodium relictum</name>
    <dbReference type="NCBI Taxonomy" id="85471"/>
    <lineage>
        <taxon>Eukaryota</taxon>
        <taxon>Sar</taxon>
        <taxon>Alveolata</taxon>
        <taxon>Apicomplexa</taxon>
        <taxon>Aconoidasida</taxon>
        <taxon>Haemosporida</taxon>
        <taxon>Plasmodiidae</taxon>
        <taxon>Plasmodium</taxon>
        <taxon>Plasmodium (Haemamoeba)</taxon>
    </lineage>
</organism>
<sequence length="2565" mass="309794">MHLEEKKKNYNDILLNLCLTKDDKIESVLYKLIPLLLDEILTSEICLRKTLIEIISNCILRCKSFENIKIPFLKIIDNYFQNINKESTSRILYNSTLCIFLDLGFKNVNDEDKIRFQQIIIKNADQLTINKEICICMIIKFIECLEVLNNNKNKDVMNEYISIYSKSEDNKIIKFVEYINEFLLIPIYCKDFSEIKFLDADVIKNYKQKLFDNKNYSVKNHIKMKKNVLNFLSNFIKNDNLAFSSYIICSFEKYDEIKDFANSLIQSKKRFIDFNNISFINLNFEIIKYFDNKIYSFNYIIKILSLFQNSSILANHDKYLRLILSYIFFFFFFYDVNNSDFLKEFTKFKTIFNDETKFTKYLSENKYSIKLKNVDMLKCLFDLMLSILENTKNIYIQYYNNYIFHLLFCFLKEKYDDNNNYNFIANISTITENFLELNNNDEKINLIVLNKSFILTYIFFDKLKRYKKNKNDSYVIYNNIIKVLSSLEKYYKNIINMKSVENETYLIYKKINITDINIENISFEINENSNEDFSKYEKCKSLKYFIIQNIVNLLDKFIIFSDNILLISAILKWSVNIFCHTSCEFRYYSLLYENSNDIILSDVAKDYLNLYKESKLSFDKYIFFISKKLFNIKDIDTINFFTSNICINQKKNEDKILYENENNDTKDNLDYTTMYNNFFLINDMESLIEYSNINYQNFNIQHLHNLIKYIDNINFTYFSFTESINYTILILDIFLLHTVNFENILKVDNFILYCTIFLSVIKNLKNFLSNSEKLENSKNCKDNVLKNSQIIYSNIQILIERRLHLILNNLLYTENNKLIKATSKLLTKIYMLKKENNCISFDNLINFLISMNFEKIDINSKKEINMTCSLIFFFGNLIKKEKVFYKKYYGILEKITNYFLYIYFNYITENKNFENIIFKYCINFFYLTFFSKNLLHSWKNIIRENSYAKLKHSSDDYIFIYPYITRIFMKILYYAKEDINKNLSLVKNILKFLSCLPTLKDKNINTLLKEDIKCTLHLEQFQIQKLYAHYISHIFLKLDQINSNHVSYDFLKYIFDSCKYSSDCDHIETRNKFVCIIMFYIIYYNPFLEYIKENACAIGDFFMSIIKIRSDIYSEYSFLGLSVLFFSLSIQCNLNINDIYLLEKNFKFLKKEQCNSDIKHIAKVDFFLNNKKTNTNSLNKIEFKSINTVDCPECKINIKNNIHKKKEMKNIDFTFLNKGKSYFNSLSIFYEENIDELNSTYEKSDKNIYNNMYMKKVDKFTIEKYVETLYNFFNNIGDNSLYKILLRKKEREVDDTFITEIKKFECKKDYVLKNIYENINNEGNYDLINHYICLSRYCFNYIYIFLFMQYSDLMIFNYDKKIKEFFFFPDFIYDKSYEISHLLNKTNNVIDNFSKNEKELCNIPFFRDDIDNVFDFKKVNKRFCIIVKYIYKKLLISEIKARNEIIKFKIFQFVSIKDVSKTMIKIEKDFLKMNYEVTESICCINALNIELTNFFLTNNEIINEAILRFLIEFLNKMDLKIFAQEIFYYLFFICTIINSYILDIKLCITFLNTFKSCCIKFSNIFEQLSLEDKIETNIFLCYNRNKDIYEDGNKDDYEKLYKSFYSNINIKNYNDINDEYFDDINKEVFNNISNINVIIFRLLQYHKKKIGDKKLELYFIDCLNSCIISCVNINFNLKILLEFYITNSEKLENNYNELKINDNKNENETYKEKEIFFGKLAKYNNSDKQKEVLEKIVGNYSHASDVEETIKYILTLLNHSNDKFILSNISFTIIKLLIRYEALSDNIFLIVNLYINVFGIISDFISKNLHKNYLVYVNDLLYYLVNNIPFYHYIKFVNSHLLKDHSELYINVGDIQNIRNYSSIIILYLLKKNLLIDLDDEQIFRDKKKVDNIRIFEEMKIINSVIDDIKEFLKINNFKMIIQKESTYLESMDKDIFNDDLSSEMFSKLIEEIKDNSKIICYNIISYINENNYLVVDEYENVENMIKNEIKGKLNSFKYEGTINMPLICSIIDIITKEIINILKKEFNRKKLFDEENKRLLVKIESKLISRSFIIMNIKNCENYKNVYEILQKRNIFHFYKFFNEYIEEFHIFIDSKFLKDKKASLISMDNFIESFIDIYKSDNYDELDSGNIHNFLDLYVKLKSLLREYSNSDINHFIIFPILKSLNFIFLLIFRRKQKENLLNIKNYINISEKKVDIDLCELYYTFDDILDVFIKVKDYEIFQHMYIFLFNIPSFFIRNFNFVKLYKCITFFMNIYFKNSYEIDNYDSNFYLHFSKLSICIFSFFLVKNNLNVWLNFFNFEFLNKFIKMDNLNSYIFDIDKISNEEDIFKNIYFYENNFFNNNIKVDVEKNNFVDILPSKGIYKYINDNRSESLNDNNRNLRDDETIEVLEINKNLYSNIKEEFFDYLRKLLFILFENSKNNYNILSLIKTFFQFMFYNKIYFFEVGNTKTWEKIYNYIYLLIKTNKTKKVFEHLMHILNILLCIYNSYSYKNENDRNIYLDIKINEFYNYYDESNDNRKDSPNFIFVMFFKIREKSKELAFPNYIIQNLKYSIMLNFPHFFL</sequence>
<dbReference type="Proteomes" id="UP000220158">
    <property type="component" value="Unassembled WGS sequence"/>
</dbReference>
<dbReference type="OMA" id="IMLNYPH"/>
<gene>
    <name evidence="2" type="ORF">PRELSG_0008900</name>
</gene>
<feature type="coiled-coil region" evidence="1">
    <location>
        <begin position="1681"/>
        <end position="1708"/>
    </location>
</feature>
<keyword evidence="1" id="KW-0175">Coiled coil</keyword>